<organism evidence="8 9">
    <name type="scientific">Kiloniella laminariae</name>
    <dbReference type="NCBI Taxonomy" id="454162"/>
    <lineage>
        <taxon>Bacteria</taxon>
        <taxon>Pseudomonadati</taxon>
        <taxon>Pseudomonadota</taxon>
        <taxon>Alphaproteobacteria</taxon>
        <taxon>Rhodospirillales</taxon>
        <taxon>Kiloniellaceae</taxon>
        <taxon>Kiloniella</taxon>
    </lineage>
</organism>
<gene>
    <name evidence="8" type="ORF">O4H49_14195</name>
</gene>
<feature type="transmembrane region" description="Helical" evidence="6">
    <location>
        <begin position="311"/>
        <end position="331"/>
    </location>
</feature>
<feature type="transmembrane region" description="Helical" evidence="6">
    <location>
        <begin position="134"/>
        <end position="155"/>
    </location>
</feature>
<feature type="transmembrane region" description="Helical" evidence="6">
    <location>
        <begin position="279"/>
        <end position="299"/>
    </location>
</feature>
<dbReference type="InterPro" id="IPR042094">
    <property type="entry name" value="T2SS_GspF_sf"/>
</dbReference>
<sequence length="338" mass="37156">MNEFLTQILNGQVSDIALLTLLSGVMFVLLIILFFILKPSSDISRTRLERVIHKAADGRSTAAANISIRRNMGGSGNPTLDKIVQNLTPRPELLRAKMQKAGLEPNLGRLLLISIMLTISAIAVINVFSSRPLIFSILMGFAIGFGFPHFVLYVMKNRRQNKFLELFPDAIDLMVRGLRAGLPITEAIKNAGDEISAPVGSELAAVTDGVKLGGKLPQELERAQYRIGLQEFQFFTVALSIQTETGGNLAETLANLSDILRKRKQMKLKIKALSSEARASAYIIGSLPFIMFVIIYLMTPSYAIELFTDPRGQAAVAFGLFMIALGSGIMYKMVKFEI</sequence>
<dbReference type="Proteomes" id="UP001069802">
    <property type="component" value="Unassembled WGS sequence"/>
</dbReference>
<evidence type="ECO:0000256" key="1">
    <source>
        <dbReference type="ARBA" id="ARBA00004651"/>
    </source>
</evidence>
<evidence type="ECO:0000256" key="5">
    <source>
        <dbReference type="ARBA" id="ARBA00023136"/>
    </source>
</evidence>
<dbReference type="PANTHER" id="PTHR35007">
    <property type="entry name" value="INTEGRAL MEMBRANE PROTEIN-RELATED"/>
    <property type="match status" value="1"/>
</dbReference>
<keyword evidence="3 6" id="KW-0812">Transmembrane</keyword>
<evidence type="ECO:0000259" key="7">
    <source>
        <dbReference type="Pfam" id="PF00482"/>
    </source>
</evidence>
<dbReference type="PANTHER" id="PTHR35007:SF1">
    <property type="entry name" value="PILUS ASSEMBLY PROTEIN"/>
    <property type="match status" value="1"/>
</dbReference>
<accession>A0ABT4LLF3</accession>
<feature type="domain" description="Type II secretion system protein GspF" evidence="7">
    <location>
        <begin position="171"/>
        <end position="296"/>
    </location>
</feature>
<dbReference type="InterPro" id="IPR018076">
    <property type="entry name" value="T2SS_GspF_dom"/>
</dbReference>
<dbReference type="EMBL" id="JAPWGY010000005">
    <property type="protein sequence ID" value="MCZ4281938.1"/>
    <property type="molecule type" value="Genomic_DNA"/>
</dbReference>
<dbReference type="Gene3D" id="1.20.81.30">
    <property type="entry name" value="Type II secretion system (T2SS), domain F"/>
    <property type="match status" value="1"/>
</dbReference>
<name>A0ABT4LLF3_9PROT</name>
<comment type="subcellular location">
    <subcellularLocation>
        <location evidence="1">Cell membrane</location>
        <topology evidence="1">Multi-pass membrane protein</topology>
    </subcellularLocation>
</comment>
<keyword evidence="5 6" id="KW-0472">Membrane</keyword>
<proteinExistence type="predicted"/>
<evidence type="ECO:0000256" key="6">
    <source>
        <dbReference type="SAM" id="Phobius"/>
    </source>
</evidence>
<dbReference type="Pfam" id="PF00482">
    <property type="entry name" value="T2SSF"/>
    <property type="match status" value="1"/>
</dbReference>
<protein>
    <submittedName>
        <fullName evidence="8">Type II secretion system F family protein</fullName>
    </submittedName>
</protein>
<feature type="transmembrane region" description="Helical" evidence="6">
    <location>
        <begin position="107"/>
        <end position="128"/>
    </location>
</feature>
<keyword evidence="4 6" id="KW-1133">Transmembrane helix</keyword>
<evidence type="ECO:0000256" key="4">
    <source>
        <dbReference type="ARBA" id="ARBA00022989"/>
    </source>
</evidence>
<evidence type="ECO:0000313" key="8">
    <source>
        <dbReference type="EMBL" id="MCZ4281938.1"/>
    </source>
</evidence>
<dbReference type="RefSeq" id="WP_269424102.1">
    <property type="nucleotide sequence ID" value="NZ_JAPWGY010000005.1"/>
</dbReference>
<evidence type="ECO:0000256" key="3">
    <source>
        <dbReference type="ARBA" id="ARBA00022692"/>
    </source>
</evidence>
<evidence type="ECO:0000313" key="9">
    <source>
        <dbReference type="Proteomes" id="UP001069802"/>
    </source>
</evidence>
<comment type="caution">
    <text evidence="8">The sequence shown here is derived from an EMBL/GenBank/DDBJ whole genome shotgun (WGS) entry which is preliminary data.</text>
</comment>
<evidence type="ECO:0000256" key="2">
    <source>
        <dbReference type="ARBA" id="ARBA00022475"/>
    </source>
</evidence>
<keyword evidence="2" id="KW-1003">Cell membrane</keyword>
<feature type="transmembrane region" description="Helical" evidence="6">
    <location>
        <begin position="16"/>
        <end position="37"/>
    </location>
</feature>
<reference evidence="8" key="1">
    <citation type="submission" date="2022-12" db="EMBL/GenBank/DDBJ databases">
        <title>Bacterial isolates from different developmental stages of Nematostella vectensis.</title>
        <authorList>
            <person name="Fraune S."/>
        </authorList>
    </citation>
    <scope>NUCLEOTIDE SEQUENCE</scope>
    <source>
        <strain evidence="8">G21630-S1</strain>
    </source>
</reference>
<keyword evidence="9" id="KW-1185">Reference proteome</keyword>